<evidence type="ECO:0000313" key="3">
    <source>
        <dbReference type="Proteomes" id="UP000663879"/>
    </source>
</evidence>
<dbReference type="AlphaFoldDB" id="A0A814BVA3"/>
<organism evidence="2 3">
    <name type="scientific">Brachionus calyciflorus</name>
    <dbReference type="NCBI Taxonomy" id="104777"/>
    <lineage>
        <taxon>Eukaryota</taxon>
        <taxon>Metazoa</taxon>
        <taxon>Spiralia</taxon>
        <taxon>Gnathifera</taxon>
        <taxon>Rotifera</taxon>
        <taxon>Eurotatoria</taxon>
        <taxon>Monogononta</taxon>
        <taxon>Pseudotrocha</taxon>
        <taxon>Ploima</taxon>
        <taxon>Brachionidae</taxon>
        <taxon>Brachionus</taxon>
    </lineage>
</organism>
<feature type="region of interest" description="Disordered" evidence="1">
    <location>
        <begin position="120"/>
        <end position="144"/>
    </location>
</feature>
<feature type="compositionally biased region" description="Polar residues" evidence="1">
    <location>
        <begin position="120"/>
        <end position="133"/>
    </location>
</feature>
<gene>
    <name evidence="2" type="ORF">OXX778_LOCUS13023</name>
</gene>
<sequence>MVQTKPKLNISCNLTSSFKKSMNKQQSKSPNLTTNNFQKSVPEILVDNRKLSFVDLNYDFNENDEYDTNDTKNTKQKNSPVSKLVFFKKENSTKRHSISDLKPLESSMSRRSSIKSNNLTFRNENSTCNNRRNSIMPKEPPNSHRNSMINSFFDLDLNNHGSSRRIKHHITALLSYDAQIAMLQVYEEMIVNELTKLNFDPDNLPRITITSKQKENESSDLYSNDPITQNEILETKRLKISYLVEIASKIIDLIESSKKRNINCNKSDHLSLFRQQADSASVMSYYQSNSFDSLDLYDPLEVFTKWISLCTNELKN</sequence>
<accession>A0A814BVA3</accession>
<evidence type="ECO:0000256" key="1">
    <source>
        <dbReference type="SAM" id="MobiDB-lite"/>
    </source>
</evidence>
<dbReference type="OrthoDB" id="10493605at2759"/>
<reference evidence="2" key="1">
    <citation type="submission" date="2021-02" db="EMBL/GenBank/DDBJ databases">
        <authorList>
            <person name="Nowell W R."/>
        </authorList>
    </citation>
    <scope>NUCLEOTIDE SEQUENCE</scope>
    <source>
        <strain evidence="2">Ploen Becks lab</strain>
    </source>
</reference>
<evidence type="ECO:0000313" key="2">
    <source>
        <dbReference type="EMBL" id="CAF0933224.1"/>
    </source>
</evidence>
<proteinExistence type="predicted"/>
<keyword evidence="3" id="KW-1185">Reference proteome</keyword>
<dbReference type="Proteomes" id="UP000663879">
    <property type="component" value="Unassembled WGS sequence"/>
</dbReference>
<name>A0A814BVA3_9BILA</name>
<comment type="caution">
    <text evidence="2">The sequence shown here is derived from an EMBL/GenBank/DDBJ whole genome shotgun (WGS) entry which is preliminary data.</text>
</comment>
<dbReference type="EMBL" id="CAJNOC010002440">
    <property type="protein sequence ID" value="CAF0933224.1"/>
    <property type="molecule type" value="Genomic_DNA"/>
</dbReference>
<protein>
    <submittedName>
        <fullName evidence="2">Uncharacterized protein</fullName>
    </submittedName>
</protein>